<organism evidence="3 4">
    <name type="scientific">Sphingomonas colocasiae</name>
    <dbReference type="NCBI Taxonomy" id="1848973"/>
    <lineage>
        <taxon>Bacteria</taxon>
        <taxon>Pseudomonadati</taxon>
        <taxon>Pseudomonadota</taxon>
        <taxon>Alphaproteobacteria</taxon>
        <taxon>Sphingomonadales</taxon>
        <taxon>Sphingomonadaceae</taxon>
        <taxon>Sphingomonas</taxon>
    </lineage>
</organism>
<name>A0ABS7PVU5_9SPHN</name>
<feature type="region of interest" description="Disordered" evidence="1">
    <location>
        <begin position="1"/>
        <end position="60"/>
    </location>
</feature>
<dbReference type="Pfam" id="PF18932">
    <property type="entry name" value="DUF5681"/>
    <property type="match status" value="1"/>
</dbReference>
<dbReference type="EMBL" id="JAINVV010000012">
    <property type="protein sequence ID" value="MBY8825490.1"/>
    <property type="molecule type" value="Genomic_DNA"/>
</dbReference>
<dbReference type="RefSeq" id="WP_222992592.1">
    <property type="nucleotide sequence ID" value="NZ_JAINVV010000012.1"/>
</dbReference>
<feature type="domain" description="DUF5681" evidence="2">
    <location>
        <begin position="36"/>
        <end position="111"/>
    </location>
</feature>
<evidence type="ECO:0000259" key="2">
    <source>
        <dbReference type="Pfam" id="PF18932"/>
    </source>
</evidence>
<dbReference type="InterPro" id="IPR043736">
    <property type="entry name" value="DUF5681"/>
</dbReference>
<comment type="caution">
    <text evidence="3">The sequence shown here is derived from an EMBL/GenBank/DDBJ whole genome shotgun (WGS) entry which is preliminary data.</text>
</comment>
<dbReference type="Proteomes" id="UP000706039">
    <property type="component" value="Unassembled WGS sequence"/>
</dbReference>
<accession>A0ABS7PVU5</accession>
<proteinExistence type="predicted"/>
<evidence type="ECO:0000313" key="3">
    <source>
        <dbReference type="EMBL" id="MBY8825490.1"/>
    </source>
</evidence>
<keyword evidence="4" id="KW-1185">Reference proteome</keyword>
<sequence length="154" mass="17124">MTDTARKPIFRQRPRLSQPAASATQDYEVGYGKPPKTTRFKPGQSGNPRGRPKGSPNVRTIVRDLMSEKVLVETGRGKRKVPVIMALIMRKRAEAMKGDHRSAAFLLTLYSEAVPDTTEQHSKSQSAEELSESDRAILEAYEADLARRLGKDGE</sequence>
<evidence type="ECO:0000313" key="4">
    <source>
        <dbReference type="Proteomes" id="UP000706039"/>
    </source>
</evidence>
<gene>
    <name evidence="3" type="ORF">K7G82_24525</name>
</gene>
<protein>
    <submittedName>
        <fullName evidence="3">DUF5681 domain-containing protein</fullName>
    </submittedName>
</protein>
<evidence type="ECO:0000256" key="1">
    <source>
        <dbReference type="SAM" id="MobiDB-lite"/>
    </source>
</evidence>
<reference evidence="3 4" key="1">
    <citation type="submission" date="2021-08" db="EMBL/GenBank/DDBJ databases">
        <authorList>
            <person name="Tuo L."/>
        </authorList>
    </citation>
    <scope>NUCLEOTIDE SEQUENCE [LARGE SCALE GENOMIC DNA]</scope>
    <source>
        <strain evidence="3 4">JCM 31229</strain>
    </source>
</reference>